<dbReference type="AlphaFoldDB" id="A0A9P3HAK8"/>
<feature type="compositionally biased region" description="Acidic residues" evidence="1">
    <location>
        <begin position="326"/>
        <end position="336"/>
    </location>
</feature>
<keyword evidence="4" id="KW-1185">Reference proteome</keyword>
<evidence type="ECO:0000256" key="2">
    <source>
        <dbReference type="SAM" id="Phobius"/>
    </source>
</evidence>
<feature type="transmembrane region" description="Helical" evidence="2">
    <location>
        <begin position="357"/>
        <end position="377"/>
    </location>
</feature>
<feature type="compositionally biased region" description="Low complexity" evidence="1">
    <location>
        <begin position="1"/>
        <end position="34"/>
    </location>
</feature>
<dbReference type="EMBL" id="BQFW01000007">
    <property type="protein sequence ID" value="GJJ72782.1"/>
    <property type="molecule type" value="Genomic_DNA"/>
</dbReference>
<comment type="caution">
    <text evidence="3">The sequence shown here is derived from an EMBL/GenBank/DDBJ whole genome shotgun (WGS) entry which is preliminary data.</text>
</comment>
<evidence type="ECO:0000256" key="1">
    <source>
        <dbReference type="SAM" id="MobiDB-lite"/>
    </source>
</evidence>
<feature type="region of interest" description="Disordered" evidence="1">
    <location>
        <begin position="1"/>
        <end position="45"/>
    </location>
</feature>
<feature type="region of interest" description="Disordered" evidence="1">
    <location>
        <begin position="197"/>
        <end position="343"/>
    </location>
</feature>
<evidence type="ECO:0008006" key="5">
    <source>
        <dbReference type="Google" id="ProtNLM"/>
    </source>
</evidence>
<reference evidence="3" key="2">
    <citation type="journal article" date="2022" name="Microbiol. Resour. Announc.">
        <title>Whole-Genome Sequence of Entomortierella parvispora E1425, a Mucoromycotan Fungus Associated with Burkholderiaceae-Related Endosymbiotic Bacteria.</title>
        <authorList>
            <person name="Herlambang A."/>
            <person name="Guo Y."/>
            <person name="Takashima Y."/>
            <person name="Narisawa K."/>
            <person name="Ohta H."/>
            <person name="Nishizawa T."/>
        </authorList>
    </citation>
    <scope>NUCLEOTIDE SEQUENCE</scope>
    <source>
        <strain evidence="3">E1425</strain>
    </source>
</reference>
<dbReference type="OrthoDB" id="20273at2759"/>
<feature type="compositionally biased region" description="Low complexity" evidence="1">
    <location>
        <begin position="216"/>
        <end position="233"/>
    </location>
</feature>
<keyword evidence="2" id="KW-0812">Transmembrane</keyword>
<accession>A0A9P3HAK8</accession>
<feature type="region of interest" description="Disordered" evidence="1">
    <location>
        <begin position="537"/>
        <end position="559"/>
    </location>
</feature>
<feature type="compositionally biased region" description="Basic and acidic residues" evidence="1">
    <location>
        <begin position="285"/>
        <end position="296"/>
    </location>
</feature>
<organism evidence="3 4">
    <name type="scientific">Entomortierella parvispora</name>
    <dbReference type="NCBI Taxonomy" id="205924"/>
    <lineage>
        <taxon>Eukaryota</taxon>
        <taxon>Fungi</taxon>
        <taxon>Fungi incertae sedis</taxon>
        <taxon>Mucoromycota</taxon>
        <taxon>Mortierellomycotina</taxon>
        <taxon>Mortierellomycetes</taxon>
        <taxon>Mortierellales</taxon>
        <taxon>Mortierellaceae</taxon>
        <taxon>Entomortierella</taxon>
    </lineage>
</organism>
<evidence type="ECO:0000313" key="4">
    <source>
        <dbReference type="Proteomes" id="UP000827284"/>
    </source>
</evidence>
<name>A0A9P3HAK8_9FUNG</name>
<keyword evidence="2" id="KW-1133">Transmembrane helix</keyword>
<proteinExistence type="predicted"/>
<feature type="region of interest" description="Disordered" evidence="1">
    <location>
        <begin position="57"/>
        <end position="86"/>
    </location>
</feature>
<protein>
    <recommendedName>
        <fullName evidence="5">Late embryogenesis abundant protein LEA-2 subgroup domain-containing protein</fullName>
    </recommendedName>
</protein>
<sequence length="592" mass="63403">MERDPFLLGQEQRFQEQQQQQQQHPHYQEQPYGQHTHPHLMKDGSLTDEQAFALMHPHQPHYPSSPPLPHHHHQLLPGATGGESGGGVVLVGGGGGPNSNGTRSESGGYRLPDIRAGAPLSSASTASMMSPPRSGLTLGYPSPIPAGATMGSRSEKGAGSVVNYPLDQGAYYAPYSPPQQHQQQLQAQALSIQSSGYSPYLHSQQHPSPYDETPFGSHYSLVSGSSSSVAGGYPRHQQQQYAMQPLKEKGSTGGHSSSGHGHYTQAPLVDLSGSPTPILRSASLKMEKASGKNQEGKEDDETSEAMAHRDSSDALSKGQRNQDIDQSSDDDDEEEGQERGASRRRDSKRCWCCSKRLCVYLTFLMVILLAIALYFLVPRAPGFSFVTVTSMGDPVVSKNQFQEPFSIQISVDNTENYLPLRLNSIGMSVWMKIDMTKVGNNDDLPSAFTLKAKQIQTISVPMVFDYTSLKIDTNSDGTFQQLITSCTPVAAGGTPVGLNLVFGGQLYVWGLSWVWKPQFSFNTLNIPCPINAKDPATLPLPSSPASPSQALPSTASVTRPAASGASSAAVATASAQGSRATASATPTQAAHS</sequence>
<keyword evidence="2" id="KW-0472">Membrane</keyword>
<dbReference type="Proteomes" id="UP000827284">
    <property type="component" value="Unassembled WGS sequence"/>
</dbReference>
<evidence type="ECO:0000313" key="3">
    <source>
        <dbReference type="EMBL" id="GJJ72782.1"/>
    </source>
</evidence>
<gene>
    <name evidence="3" type="ORF">EMPS_05140</name>
</gene>
<reference evidence="3" key="1">
    <citation type="submission" date="2021-11" db="EMBL/GenBank/DDBJ databases">
        <authorList>
            <person name="Herlambang A."/>
            <person name="Guo Y."/>
            <person name="Takashima Y."/>
            <person name="Nishizawa T."/>
        </authorList>
    </citation>
    <scope>NUCLEOTIDE SEQUENCE</scope>
    <source>
        <strain evidence="3">E1425</strain>
    </source>
</reference>